<name>A0A8T2TS37_CERRI</name>
<dbReference type="InterPro" id="IPR048950">
    <property type="entry name" value="Ppx_GppA_C"/>
</dbReference>
<dbReference type="PANTHER" id="PTHR30005">
    <property type="entry name" value="EXOPOLYPHOSPHATASE"/>
    <property type="match status" value="1"/>
</dbReference>
<feature type="domain" description="Ppx/GppA phosphatase C-terminal" evidence="2">
    <location>
        <begin position="504"/>
        <end position="662"/>
    </location>
</feature>
<dbReference type="GO" id="GO:0016462">
    <property type="term" value="F:pyrophosphatase activity"/>
    <property type="evidence" value="ECO:0007669"/>
    <property type="project" value="TreeGrafter"/>
</dbReference>
<dbReference type="Gene3D" id="3.30.420.40">
    <property type="match status" value="1"/>
</dbReference>
<dbReference type="SUPFAM" id="SSF53067">
    <property type="entry name" value="Actin-like ATPase domain"/>
    <property type="match status" value="2"/>
</dbReference>
<dbReference type="EMBL" id="CM035415">
    <property type="protein sequence ID" value="KAH7426391.1"/>
    <property type="molecule type" value="Genomic_DNA"/>
</dbReference>
<keyword evidence="4" id="KW-1185">Reference proteome</keyword>
<dbReference type="AlphaFoldDB" id="A0A8T2TS37"/>
<dbReference type="OMA" id="IFASACH"/>
<comment type="caution">
    <text evidence="3">The sequence shown here is derived from an EMBL/GenBank/DDBJ whole genome shotgun (WGS) entry which is preliminary data.</text>
</comment>
<evidence type="ECO:0000259" key="1">
    <source>
        <dbReference type="Pfam" id="PF02541"/>
    </source>
</evidence>
<evidence type="ECO:0000313" key="4">
    <source>
        <dbReference type="Proteomes" id="UP000825935"/>
    </source>
</evidence>
<organism evidence="3 4">
    <name type="scientific">Ceratopteris richardii</name>
    <name type="common">Triangle waterfern</name>
    <dbReference type="NCBI Taxonomy" id="49495"/>
    <lineage>
        <taxon>Eukaryota</taxon>
        <taxon>Viridiplantae</taxon>
        <taxon>Streptophyta</taxon>
        <taxon>Embryophyta</taxon>
        <taxon>Tracheophyta</taxon>
        <taxon>Polypodiopsida</taxon>
        <taxon>Polypodiidae</taxon>
        <taxon>Polypodiales</taxon>
        <taxon>Pteridineae</taxon>
        <taxon>Pteridaceae</taxon>
        <taxon>Parkerioideae</taxon>
        <taxon>Ceratopteris</taxon>
    </lineage>
</organism>
<dbReference type="OrthoDB" id="2014654at2759"/>
<dbReference type="Gene3D" id="1.10.3210.10">
    <property type="entry name" value="Hypothetical protein af1432"/>
    <property type="match status" value="1"/>
</dbReference>
<dbReference type="InterPro" id="IPR050273">
    <property type="entry name" value="GppA/Ppx_hydrolase"/>
</dbReference>
<sequence>MDLHRQSSPSPFSSTSPLPFRCLTPLSLTGSPHRSCLNYLRDPTMKRYMERICCPEEAQKGLPHAAFNPAHSTPSEAEFKFSSLTPSPVPHPSRIPSTVVPNALSVDVPGAFHIGCSEHMDIDISAASFSSSVQFHEQHSTTCKSLKCSGVPCSDSSMEQNDHLRTGDHESMMLAAVDMGTNSFHMVVARVDCDGDFQVLDSEKEYVQLGSGSALGLITPEAETRAIETMKRFKTLACAYNAPLRVVATSAVREAVNRGSFVANIFEKVGIEVEVLSGREEACLIYRGVLQALPVYDKQVLVIDVGGGSTEVVVGITGRPIHAESIKLGHLRLTDIFIGSGNELVPKNQLSDMRKHVRKVLHESGIPERARSAGFELAIGSSGTIETIEQIINQGFAGDCVTLLITEQSQLESYGFRQREFTRHELGVVVQKLLKARTNEQRAKAFGLSLKRAEVLVAGAVLLEEIFIAFDIHKMRVSPYALREGVIIDTLSKTWDGYKFSPNVRWNSVLSLAKRFYDNQRFESASHSAYLALDIFNGLRMSMTSTGTDHISEVVSLFDEADAELLKASVTLHAIGMSIGFRDYHKHSNYLIKNNDSLVGYSPVETKMMALLAQYHRKKVPSKKDEDFAQLSPEAQVRTRALCAIARIAVALNRCHKSAVKAVFVIQESDTCVLVIVPSIDPGSNKLHDVSLELWAAQHKVELFEKVFKCKVSIVITDHRDELFQSG</sequence>
<feature type="domain" description="Ppx/GppA phosphatase N-terminal" evidence="1">
    <location>
        <begin position="187"/>
        <end position="493"/>
    </location>
</feature>
<dbReference type="InterPro" id="IPR003695">
    <property type="entry name" value="Ppx_GppA_N"/>
</dbReference>
<evidence type="ECO:0008006" key="5">
    <source>
        <dbReference type="Google" id="ProtNLM"/>
    </source>
</evidence>
<dbReference type="Gene3D" id="3.30.420.150">
    <property type="entry name" value="Exopolyphosphatase. Domain 2"/>
    <property type="match status" value="1"/>
</dbReference>
<proteinExistence type="predicted"/>
<dbReference type="Pfam" id="PF21447">
    <property type="entry name" value="Ppx-GppA_III"/>
    <property type="match status" value="1"/>
</dbReference>
<reference evidence="3" key="1">
    <citation type="submission" date="2021-08" db="EMBL/GenBank/DDBJ databases">
        <title>WGS assembly of Ceratopteris richardii.</title>
        <authorList>
            <person name="Marchant D.B."/>
            <person name="Chen G."/>
            <person name="Jenkins J."/>
            <person name="Shu S."/>
            <person name="Leebens-Mack J."/>
            <person name="Grimwood J."/>
            <person name="Schmutz J."/>
            <person name="Soltis P."/>
            <person name="Soltis D."/>
            <person name="Chen Z.-H."/>
        </authorList>
    </citation>
    <scope>NUCLEOTIDE SEQUENCE</scope>
    <source>
        <strain evidence="3">Whitten #5841</strain>
        <tissue evidence="3">Leaf</tissue>
    </source>
</reference>
<dbReference type="Proteomes" id="UP000825935">
    <property type="component" value="Chromosome 10"/>
</dbReference>
<accession>A0A8T2TS37</accession>
<gene>
    <name evidence="3" type="ORF">KP509_10G000300</name>
</gene>
<evidence type="ECO:0000313" key="3">
    <source>
        <dbReference type="EMBL" id="KAH7426391.1"/>
    </source>
</evidence>
<dbReference type="SUPFAM" id="SSF109604">
    <property type="entry name" value="HD-domain/PDEase-like"/>
    <property type="match status" value="1"/>
</dbReference>
<dbReference type="PANTHER" id="PTHR30005:SF0">
    <property type="entry name" value="RETROGRADE REGULATION PROTEIN 2"/>
    <property type="match status" value="1"/>
</dbReference>
<dbReference type="CDD" id="cd24006">
    <property type="entry name" value="ASKHA_NBD_PPX_GppA"/>
    <property type="match status" value="1"/>
</dbReference>
<protein>
    <recommendedName>
        <fullName evidence="5">Exopolyphosphatase</fullName>
    </recommendedName>
</protein>
<dbReference type="Pfam" id="PF02541">
    <property type="entry name" value="Ppx-GppA"/>
    <property type="match status" value="1"/>
</dbReference>
<evidence type="ECO:0000259" key="2">
    <source>
        <dbReference type="Pfam" id="PF21447"/>
    </source>
</evidence>
<dbReference type="InterPro" id="IPR043129">
    <property type="entry name" value="ATPase_NBD"/>
</dbReference>